<dbReference type="Proteomes" id="UP000694393">
    <property type="component" value="Unplaced"/>
</dbReference>
<feature type="compositionally biased region" description="Pro residues" evidence="14">
    <location>
        <begin position="1052"/>
        <end position="1062"/>
    </location>
</feature>
<feature type="compositionally biased region" description="Low complexity" evidence="14">
    <location>
        <begin position="1015"/>
        <end position="1025"/>
    </location>
</feature>
<feature type="compositionally biased region" description="Low complexity" evidence="14">
    <location>
        <begin position="1165"/>
        <end position="1180"/>
    </location>
</feature>
<evidence type="ECO:0000256" key="12">
    <source>
        <dbReference type="ARBA" id="ARBA00061588"/>
    </source>
</evidence>
<evidence type="ECO:0000256" key="8">
    <source>
        <dbReference type="ARBA" id="ARBA00022777"/>
    </source>
</evidence>
<dbReference type="InterPro" id="IPR017441">
    <property type="entry name" value="Protein_kinase_ATP_BS"/>
</dbReference>
<feature type="region of interest" description="Disordered" evidence="14">
    <location>
        <begin position="1009"/>
        <end position="1065"/>
    </location>
</feature>
<dbReference type="SUPFAM" id="SSF56112">
    <property type="entry name" value="Protein kinase-like (PK-like)"/>
    <property type="match status" value="1"/>
</dbReference>
<dbReference type="InterPro" id="IPR011009">
    <property type="entry name" value="Kinase-like_dom_sf"/>
</dbReference>
<dbReference type="GO" id="GO:0005524">
    <property type="term" value="F:ATP binding"/>
    <property type="evidence" value="ECO:0007669"/>
    <property type="project" value="UniProtKB-UniRule"/>
</dbReference>
<keyword evidence="17" id="KW-1185">Reference proteome</keyword>
<dbReference type="PROSITE" id="PS50011">
    <property type="entry name" value="PROTEIN_KINASE_DOM"/>
    <property type="match status" value="1"/>
</dbReference>
<reference evidence="16" key="1">
    <citation type="submission" date="2025-08" db="UniProtKB">
        <authorList>
            <consortium name="Ensembl"/>
        </authorList>
    </citation>
    <scope>IDENTIFICATION</scope>
</reference>
<accession>A0A8C8SW85</accession>
<dbReference type="GO" id="GO:0015630">
    <property type="term" value="C:microtubule cytoskeleton"/>
    <property type="evidence" value="ECO:0007669"/>
    <property type="project" value="UniProtKB-ARBA"/>
</dbReference>
<evidence type="ECO:0000256" key="3">
    <source>
        <dbReference type="ARBA" id="ARBA00022490"/>
    </source>
</evidence>
<dbReference type="Gene3D" id="1.10.510.10">
    <property type="entry name" value="Transferase(Phosphotransferase) domain 1"/>
    <property type="match status" value="2"/>
</dbReference>
<keyword evidence="5" id="KW-0597">Phosphoprotein</keyword>
<evidence type="ECO:0000259" key="15">
    <source>
        <dbReference type="PROSITE" id="PS50011"/>
    </source>
</evidence>
<dbReference type="Ensembl" id="ENSPCET00000026922.1">
    <property type="protein sequence ID" value="ENSPCEP00000026056.1"/>
    <property type="gene ID" value="ENSPCEG00000019573.1"/>
</dbReference>
<protein>
    <recommendedName>
        <fullName evidence="2">non-specific serine/threonine protein kinase</fullName>
        <ecNumber evidence="2">2.7.11.1</ecNumber>
    </recommendedName>
</protein>
<dbReference type="AlphaFoldDB" id="A0A8C8SW85"/>
<evidence type="ECO:0000313" key="16">
    <source>
        <dbReference type="Ensembl" id="ENSPCEP00000026056.1"/>
    </source>
</evidence>
<dbReference type="FunFam" id="1.10.510.10:FF:000167">
    <property type="entry name" value="Tau tubulin kinase 1"/>
    <property type="match status" value="1"/>
</dbReference>
<feature type="binding site" evidence="13">
    <location>
        <position position="50"/>
    </location>
    <ligand>
        <name>ATP</name>
        <dbReference type="ChEBI" id="CHEBI:30616"/>
    </ligand>
</feature>
<evidence type="ECO:0000256" key="13">
    <source>
        <dbReference type="PROSITE-ProRule" id="PRU10141"/>
    </source>
</evidence>
<evidence type="ECO:0000256" key="11">
    <source>
        <dbReference type="ARBA" id="ARBA00048679"/>
    </source>
</evidence>
<dbReference type="GO" id="GO:0005737">
    <property type="term" value="C:cytoplasm"/>
    <property type="evidence" value="ECO:0007669"/>
    <property type="project" value="UniProtKB-SubCell"/>
</dbReference>
<keyword evidence="4" id="KW-0723">Serine/threonine-protein kinase</keyword>
<keyword evidence="6" id="KW-0808">Transferase</keyword>
<dbReference type="EC" id="2.7.11.1" evidence="2"/>
<comment type="catalytic activity">
    <reaction evidence="11">
        <text>L-seryl-[protein] + ATP = O-phospho-L-seryl-[protein] + ADP + H(+)</text>
        <dbReference type="Rhea" id="RHEA:17989"/>
        <dbReference type="Rhea" id="RHEA-COMP:9863"/>
        <dbReference type="Rhea" id="RHEA-COMP:11604"/>
        <dbReference type="ChEBI" id="CHEBI:15378"/>
        <dbReference type="ChEBI" id="CHEBI:29999"/>
        <dbReference type="ChEBI" id="CHEBI:30616"/>
        <dbReference type="ChEBI" id="CHEBI:83421"/>
        <dbReference type="ChEBI" id="CHEBI:456216"/>
        <dbReference type="EC" id="2.7.11.1"/>
    </reaction>
</comment>
<sequence>MSGGGEQPDILSVGILVKERWKVLRKIGGGGFGEIYDALDLLTRENVALKVESAQQPKQVLKMEVAVLKKLQGKDHVCRFIGCGRNDRFNYVVMQLQGRNLADLRRSQSRGTFTISTTLRLGKQILESIESIHSVGFLHRDIKPSNFAMGRFPSTCRKCYMLDFGLARQFTNSCGDVRPPRAVAGFRGTVRYASINAHRNREQVGSIKERYDHRLMLKHLPQEFNIFLDHICSLDYFTKPDYQLLMSVFDNSMKTSGVTESDPFDWEKSGTDGSLTTTTTSTTPQLHTRLTPAAIGIANATPIPGDLLRENTDEVFPDEQLSDGENGIPIGISPEKLPGSPGHQCPQEKDVWEEMDANRNKIKLGICKASTEEENSHGPVNGMLNAPSLGSPIRVRSETTQPDREVPLVRKLRSIHSFELEKRLTLESKPDTDKFLEICLQKMQKNLTAGKETAVASSPVPQKTSIPAAIPRTDHVWHYDEEYLPDASKPVSASSPEQGDGIVSNGFVAVNLSSCRQEVDSKEWVIVDKDRDLQDFRTNGALLPKTTGSPSDEEPEVLQVLEESPQEEQLRLSAWAENNIHAKNEALGVGLDLAADHVTAASEQFTDKLELIGGVAGQLLTATPTSPMEAQAEGALTPITVPRPSVASTQSASESFHYGHQLEKRDRDTHAMEHIVEVSSPKENLLGLVVTEDALPTSTSRTDLVLQLNRISHEVLDREGHGKECVRHLDGGQKDLPEQCRCREEEEEPENLPVEIEEGKLLVVSEDAIEMSHKEQSSSPPGSSKFVEAEPPAAIESADESKPRASCLMLNSDAKYEVLKSAAAETSDVSPSRVIDIFADRQESQIVAVQGNGFHDNEEIDRSEDLECHQMDLNTFFHQEDKREKNIPRNGELFHCISENESSHQSKKDLVRSPFVVRQSRIPVLAQEIDLTSESTSPVSAKEKLLLKKAHHTDFVRLLVEKRQLRSFLGDLSSASDKSLEEKMSAAPVPYSEDDVLASFSKLTLDSHLGKQSEDGSLSPSSSQSRKSKIPRPVSWATTDQVTGSTSAQFFPRPPPGKPPTRPGVEARLRRYRVLGSSNSDSDLLSRLAQILQNGSQKPRSSTQCKSPGSPHSPKTPPKSPVIPRRSPSASPRSSSLPRTASSSPSRAGRPHHDQRSSSPHLGRSKSPPSHSGSSSSRRSCQQEHFCSKPSKNGLKGSNSSCHHSSNTKIPTGKSKSASKLSR</sequence>
<evidence type="ECO:0000256" key="9">
    <source>
        <dbReference type="ARBA" id="ARBA00022840"/>
    </source>
</evidence>
<dbReference type="PROSITE" id="PS00107">
    <property type="entry name" value="PROTEIN_KINASE_ATP"/>
    <property type="match status" value="1"/>
</dbReference>
<comment type="subcellular location">
    <subcellularLocation>
        <location evidence="1">Cytoplasm</location>
    </subcellularLocation>
</comment>
<evidence type="ECO:0000256" key="10">
    <source>
        <dbReference type="ARBA" id="ARBA00047899"/>
    </source>
</evidence>
<dbReference type="SMART" id="SM00220">
    <property type="entry name" value="S_TKc"/>
    <property type="match status" value="1"/>
</dbReference>
<feature type="compositionally biased region" description="Polar residues" evidence="14">
    <location>
        <begin position="1093"/>
        <end position="1105"/>
    </location>
</feature>
<reference evidence="16" key="2">
    <citation type="submission" date="2025-09" db="UniProtKB">
        <authorList>
            <consortium name="Ensembl"/>
        </authorList>
    </citation>
    <scope>IDENTIFICATION</scope>
</reference>
<evidence type="ECO:0000256" key="7">
    <source>
        <dbReference type="ARBA" id="ARBA00022741"/>
    </source>
</evidence>
<comment type="catalytic activity">
    <reaction evidence="10">
        <text>L-threonyl-[protein] + ATP = O-phospho-L-threonyl-[protein] + ADP + H(+)</text>
        <dbReference type="Rhea" id="RHEA:46608"/>
        <dbReference type="Rhea" id="RHEA-COMP:11060"/>
        <dbReference type="Rhea" id="RHEA-COMP:11605"/>
        <dbReference type="ChEBI" id="CHEBI:15378"/>
        <dbReference type="ChEBI" id="CHEBI:30013"/>
        <dbReference type="ChEBI" id="CHEBI:30616"/>
        <dbReference type="ChEBI" id="CHEBI:61977"/>
        <dbReference type="ChEBI" id="CHEBI:456216"/>
        <dbReference type="EC" id="2.7.11.1"/>
    </reaction>
</comment>
<feature type="compositionally biased region" description="Polar residues" evidence="14">
    <location>
        <begin position="1036"/>
        <end position="1049"/>
    </location>
</feature>
<feature type="region of interest" description="Disordered" evidence="14">
    <location>
        <begin position="1093"/>
        <end position="1223"/>
    </location>
</feature>
<evidence type="ECO:0000313" key="17">
    <source>
        <dbReference type="Proteomes" id="UP000694393"/>
    </source>
</evidence>
<organism evidence="16 17">
    <name type="scientific">Pelusios castaneus</name>
    <name type="common">West African mud turtle</name>
    <dbReference type="NCBI Taxonomy" id="367368"/>
    <lineage>
        <taxon>Eukaryota</taxon>
        <taxon>Metazoa</taxon>
        <taxon>Chordata</taxon>
        <taxon>Craniata</taxon>
        <taxon>Vertebrata</taxon>
        <taxon>Euteleostomi</taxon>
        <taxon>Archelosauria</taxon>
        <taxon>Testudinata</taxon>
        <taxon>Testudines</taxon>
        <taxon>Pleurodira</taxon>
        <taxon>Pelomedusidae</taxon>
        <taxon>Pelusios</taxon>
    </lineage>
</organism>
<dbReference type="GO" id="GO:0004674">
    <property type="term" value="F:protein serine/threonine kinase activity"/>
    <property type="evidence" value="ECO:0007669"/>
    <property type="project" value="UniProtKB-KW"/>
</dbReference>
<proteinExistence type="inferred from homology"/>
<feature type="compositionally biased region" description="Low complexity" evidence="14">
    <location>
        <begin position="1124"/>
        <end position="1148"/>
    </location>
</feature>
<keyword evidence="3" id="KW-0963">Cytoplasm</keyword>
<name>A0A8C8SW85_9SAUR</name>
<evidence type="ECO:0000256" key="4">
    <source>
        <dbReference type="ARBA" id="ARBA00022527"/>
    </source>
</evidence>
<dbReference type="FunFam" id="3.30.200.20:FF:000358">
    <property type="entry name" value="Tau tubulin kinase 2b"/>
    <property type="match status" value="1"/>
</dbReference>
<evidence type="ECO:0000256" key="5">
    <source>
        <dbReference type="ARBA" id="ARBA00022553"/>
    </source>
</evidence>
<dbReference type="Pfam" id="PF00069">
    <property type="entry name" value="Pkinase"/>
    <property type="match status" value="1"/>
</dbReference>
<keyword evidence="9 13" id="KW-0067">ATP-binding</keyword>
<feature type="domain" description="Protein kinase" evidence="15">
    <location>
        <begin position="21"/>
        <end position="321"/>
    </location>
</feature>
<keyword evidence="8" id="KW-0418">Kinase</keyword>
<feature type="compositionally biased region" description="Low complexity" evidence="14">
    <location>
        <begin position="271"/>
        <end position="283"/>
    </location>
</feature>
<evidence type="ECO:0000256" key="2">
    <source>
        <dbReference type="ARBA" id="ARBA00012513"/>
    </source>
</evidence>
<feature type="compositionally biased region" description="Polar residues" evidence="14">
    <location>
        <begin position="1196"/>
        <end position="1223"/>
    </location>
</feature>
<evidence type="ECO:0000256" key="14">
    <source>
        <dbReference type="SAM" id="MobiDB-lite"/>
    </source>
</evidence>
<feature type="region of interest" description="Disordered" evidence="14">
    <location>
        <begin position="771"/>
        <end position="801"/>
    </location>
</feature>
<evidence type="ECO:0000256" key="6">
    <source>
        <dbReference type="ARBA" id="ARBA00022679"/>
    </source>
</evidence>
<evidence type="ECO:0000256" key="1">
    <source>
        <dbReference type="ARBA" id="ARBA00004496"/>
    </source>
</evidence>
<dbReference type="InterPro" id="IPR000719">
    <property type="entry name" value="Prot_kinase_dom"/>
</dbReference>
<keyword evidence="7 13" id="KW-0547">Nucleotide-binding</keyword>
<dbReference type="InterPro" id="IPR050235">
    <property type="entry name" value="CK1_Ser-Thr_kinase"/>
</dbReference>
<comment type="similarity">
    <text evidence="12">Belongs to the protein kinase superfamily. CK1 Ser/Thr protein kinase family.</text>
</comment>
<feature type="region of interest" description="Disordered" evidence="14">
    <location>
        <begin position="259"/>
        <end position="283"/>
    </location>
</feature>
<dbReference type="PANTHER" id="PTHR11909">
    <property type="entry name" value="CASEIN KINASE-RELATED"/>
    <property type="match status" value="1"/>
</dbReference>